<dbReference type="AlphaFoldDB" id="A0A1D1VSG1"/>
<dbReference type="EMBL" id="BDGG01000011">
    <property type="protein sequence ID" value="GAV04460.1"/>
    <property type="molecule type" value="Genomic_DNA"/>
</dbReference>
<feature type="compositionally biased region" description="Low complexity" evidence="1">
    <location>
        <begin position="76"/>
        <end position="85"/>
    </location>
</feature>
<feature type="domain" description="Nucleolar protein 11 C-terminal" evidence="2">
    <location>
        <begin position="110"/>
        <end position="249"/>
    </location>
</feature>
<proteinExistence type="predicted"/>
<organism evidence="3 4">
    <name type="scientific">Ramazzottius varieornatus</name>
    <name type="common">Water bear</name>
    <name type="synonym">Tardigrade</name>
    <dbReference type="NCBI Taxonomy" id="947166"/>
    <lineage>
        <taxon>Eukaryota</taxon>
        <taxon>Metazoa</taxon>
        <taxon>Ecdysozoa</taxon>
        <taxon>Tardigrada</taxon>
        <taxon>Eutardigrada</taxon>
        <taxon>Parachela</taxon>
        <taxon>Hypsibioidea</taxon>
        <taxon>Ramazzottiidae</taxon>
        <taxon>Ramazzottius</taxon>
    </lineage>
</organism>
<feature type="region of interest" description="Disordered" evidence="1">
    <location>
        <begin position="1"/>
        <end position="107"/>
    </location>
</feature>
<accession>A0A1D1VSG1</accession>
<name>A0A1D1VSG1_RAMVA</name>
<evidence type="ECO:0000256" key="1">
    <source>
        <dbReference type="SAM" id="MobiDB-lite"/>
    </source>
</evidence>
<comment type="caution">
    <text evidence="3">The sequence shown here is derived from an EMBL/GenBank/DDBJ whole genome shotgun (WGS) entry which is preliminary data.</text>
</comment>
<dbReference type="OrthoDB" id="10563647at2759"/>
<dbReference type="Proteomes" id="UP000186922">
    <property type="component" value="Unassembled WGS sequence"/>
</dbReference>
<evidence type="ECO:0000259" key="2">
    <source>
        <dbReference type="Pfam" id="PF20998"/>
    </source>
</evidence>
<keyword evidence="4" id="KW-1185">Reference proteome</keyword>
<feature type="compositionally biased region" description="Polar residues" evidence="1">
    <location>
        <begin position="49"/>
        <end position="64"/>
    </location>
</feature>
<dbReference type="InterPro" id="IPR048897">
    <property type="entry name" value="Nol11_C"/>
</dbReference>
<dbReference type="Pfam" id="PF20998">
    <property type="entry name" value="Nol11_C"/>
    <property type="match status" value="1"/>
</dbReference>
<gene>
    <name evidence="3" type="primary">RvY_14732-1</name>
    <name evidence="3" type="synonym">RvY_14732.1</name>
    <name evidence="3" type="ORF">RvY_14732</name>
</gene>
<protein>
    <recommendedName>
        <fullName evidence="2">Nucleolar protein 11 C-terminal domain-containing protein</fullName>
    </recommendedName>
</protein>
<sequence>MPVTRSRSKNSSEELVEPILTPTKSWSRSKLENSVIRNGPLGPVPEVSTPKTNGRTNGHSNGVEKSSKKRGKKEAPSPSSSQPVVVEDEPTREEVRLEPAPEDSTTYDDPEILRKFLEEEDVEKMFECLSQMEFLPEWFIAGCVNVASSCLQSDIPSTPSQNGPSFNQTKTPEAARNLLSNLLQRAFNHRKLLKELRKLLFGKVLTFSRYIVIEVDDEKHLRISPEVIAWISILIESHFADWVMTEDSQTILFRLNILINDEIAHMTLREEIQGQLKGLIDASKKFDETLTEDLRYWHSVIEF</sequence>
<reference evidence="3 4" key="1">
    <citation type="journal article" date="2016" name="Nat. Commun.">
        <title>Extremotolerant tardigrade genome and improved radiotolerance of human cultured cells by tardigrade-unique protein.</title>
        <authorList>
            <person name="Hashimoto T."/>
            <person name="Horikawa D.D."/>
            <person name="Saito Y."/>
            <person name="Kuwahara H."/>
            <person name="Kozuka-Hata H."/>
            <person name="Shin-I T."/>
            <person name="Minakuchi Y."/>
            <person name="Ohishi K."/>
            <person name="Motoyama A."/>
            <person name="Aizu T."/>
            <person name="Enomoto A."/>
            <person name="Kondo K."/>
            <person name="Tanaka S."/>
            <person name="Hara Y."/>
            <person name="Koshikawa S."/>
            <person name="Sagara H."/>
            <person name="Miura T."/>
            <person name="Yokobori S."/>
            <person name="Miyagawa K."/>
            <person name="Suzuki Y."/>
            <person name="Kubo T."/>
            <person name="Oyama M."/>
            <person name="Kohara Y."/>
            <person name="Fujiyama A."/>
            <person name="Arakawa K."/>
            <person name="Katayama T."/>
            <person name="Toyoda A."/>
            <person name="Kunieda T."/>
        </authorList>
    </citation>
    <scope>NUCLEOTIDE SEQUENCE [LARGE SCALE GENOMIC DNA]</scope>
    <source>
        <strain evidence="3 4">YOKOZUNA-1</strain>
    </source>
</reference>
<evidence type="ECO:0000313" key="3">
    <source>
        <dbReference type="EMBL" id="GAV04460.1"/>
    </source>
</evidence>
<evidence type="ECO:0000313" key="4">
    <source>
        <dbReference type="Proteomes" id="UP000186922"/>
    </source>
</evidence>